<dbReference type="AlphaFoldDB" id="A0AAX0TZF2"/>
<sequence>MFSSGWRNRRNYASGPVLEVASEIPVLPVIWLWRFWLARGKLHILAGPPSTGKTTLALQVAATLTLGGMWPDGSLAPIGRVVIWTCEDGIEDTIMPRLIACGVDPSRVYVLRVTNENNRTRTFEFTRDLVPLEAKVRELGDVALVIIDSIVQVVTGNSNNNSQVRKDLDPLVKFAEQTNCAILGLTHVNKGSKKKDPLERVNGSTAIGALARLVWIVARDANRVCEGVQSSVLVRAKSNLGPTDGGFAYHVEGVDVPIDAVNITHSSKVVWDEPLRGSPKDILDDVEGASASGREDRKQEARNFLLALLAHGPIPAEKVQEEAKQAAVSWATVRRASDELGVRKYRAMGDTRWYWVLENGSAGGWQHQSGPTSTPGFSAAFDTMSGSAASARTADPFAGYADALLGWRTPSLQSTSVPAPPMREIGEQDAQHEQVEPAAETVGGIDDGLWRFMVNECLARYRAASQPIDADEQVELRTAIVDSVLDTRVEVDDAEWIAAARTSLLTADFWFA</sequence>
<dbReference type="Pfam" id="PF13481">
    <property type="entry name" value="AAA_25"/>
    <property type="match status" value="1"/>
</dbReference>
<comment type="caution">
    <text evidence="1">The sequence shown here is derived from an EMBL/GenBank/DDBJ whole genome shotgun (WGS) entry which is preliminary data.</text>
</comment>
<organism evidence="1 2">
    <name type="scientific">Burkholderia pseudomallei</name>
    <name type="common">Pseudomonas pseudomallei</name>
    <dbReference type="NCBI Taxonomy" id="28450"/>
    <lineage>
        <taxon>Bacteria</taxon>
        <taxon>Pseudomonadati</taxon>
        <taxon>Pseudomonadota</taxon>
        <taxon>Betaproteobacteria</taxon>
        <taxon>Burkholderiales</taxon>
        <taxon>Burkholderiaceae</taxon>
        <taxon>Burkholderia</taxon>
        <taxon>pseudomallei group</taxon>
    </lineage>
</organism>
<dbReference type="SUPFAM" id="SSF52540">
    <property type="entry name" value="P-loop containing nucleoside triphosphate hydrolases"/>
    <property type="match status" value="1"/>
</dbReference>
<accession>A0AAX0TZF2</accession>
<protein>
    <recommendedName>
        <fullName evidence="3">AAA family ATPase</fullName>
    </recommendedName>
</protein>
<name>A0AAX0TZF2_BURPE</name>
<gene>
    <name evidence="1" type="ORF">CWD88_35760</name>
</gene>
<reference evidence="1 2" key="1">
    <citation type="submission" date="2017-11" db="EMBL/GenBank/DDBJ databases">
        <title>Molecular characterization of Burkholderia pseudomallei and closely related isolates from Vietnam.</title>
        <authorList>
            <person name="Ustinov D.V."/>
            <person name="Antonov A.S."/>
            <person name="Avdusheva E.F."/>
            <person name="Shpak I.M."/>
            <person name="Zakharova I.B."/>
            <person name="Thi L.A."/>
            <person name="Teteryatnikova N."/>
            <person name="Lopasteyskaya Y.A."/>
            <person name="Kuzyutina J.A."/>
            <person name="Ngo T.N."/>
            <person name="Victorov D.V."/>
        </authorList>
    </citation>
    <scope>NUCLEOTIDE SEQUENCE [LARGE SCALE GENOMIC DNA]</scope>
    <source>
        <strain evidence="1 2">V1512</strain>
    </source>
</reference>
<dbReference type="Gene3D" id="3.40.50.300">
    <property type="entry name" value="P-loop containing nucleotide triphosphate hydrolases"/>
    <property type="match status" value="1"/>
</dbReference>
<proteinExistence type="predicted"/>
<evidence type="ECO:0000313" key="2">
    <source>
        <dbReference type="Proteomes" id="UP000231878"/>
    </source>
</evidence>
<evidence type="ECO:0008006" key="3">
    <source>
        <dbReference type="Google" id="ProtNLM"/>
    </source>
</evidence>
<evidence type="ECO:0000313" key="1">
    <source>
        <dbReference type="EMBL" id="PJO61569.1"/>
    </source>
</evidence>
<dbReference type="InterPro" id="IPR027417">
    <property type="entry name" value="P-loop_NTPase"/>
</dbReference>
<dbReference type="Proteomes" id="UP000231878">
    <property type="component" value="Unassembled WGS sequence"/>
</dbReference>
<dbReference type="EMBL" id="PHRB01000075">
    <property type="protein sequence ID" value="PJO61569.1"/>
    <property type="molecule type" value="Genomic_DNA"/>
</dbReference>
<dbReference type="RefSeq" id="WP_004535788.1">
    <property type="nucleotide sequence ID" value="NZ_AP028079.1"/>
</dbReference>